<comment type="caution">
    <text evidence="2">The sequence shown here is derived from an EMBL/GenBank/DDBJ whole genome shotgun (WGS) entry which is preliminary data.</text>
</comment>
<accession>A0A7W5FL29</accession>
<dbReference type="GO" id="GO:0016810">
    <property type="term" value="F:hydrolase activity, acting on carbon-nitrogen (but not peptide) bonds"/>
    <property type="evidence" value="ECO:0007669"/>
    <property type="project" value="InterPro"/>
</dbReference>
<keyword evidence="3" id="KW-1185">Reference proteome</keyword>
<sequence>MARSDGSGGVHDELRPLCAGCRHVAVAAEAMTAQAGASRTVCEMCCSREVAAAYVTIRTNENFPQKEERRMDNALTVDVEDYYMTNGLAIPPAQWSRYEDRIVGSTMGLLDLFAEYRVRGTFFVLGCVAERHPELVREIARRGHEIGSHGTWHQLVNEQSLEEFRADIRASKSILETITGMSVRLYRAPSWSIGPGRYEALRILAEEGFSCDSSIQPFHTPLSGVAGAPVAPFRPVVDGLPADLVEFPPSVTKVGGVTVPFSGGFYLRATPYSFVKWALKRVNKARPGMIYVHPWEIDASQPRLPANPLIRFVQYYGLGDTKKKLRRLLEDFSFRPLGEILQGQHYKPELLHTASPAKGMS</sequence>
<dbReference type="InterPro" id="IPR045235">
    <property type="entry name" value="PuuE_HpPgdA-like"/>
</dbReference>
<name>A0A7W5FL29_9BACL</name>
<dbReference type="Gene3D" id="3.20.20.370">
    <property type="entry name" value="Glycoside hydrolase/deacetylase"/>
    <property type="match status" value="1"/>
</dbReference>
<dbReference type="Pfam" id="PF01522">
    <property type="entry name" value="Polysacc_deac_1"/>
    <property type="match status" value="1"/>
</dbReference>
<evidence type="ECO:0000313" key="2">
    <source>
        <dbReference type="EMBL" id="MBB3108746.1"/>
    </source>
</evidence>
<gene>
    <name evidence="2" type="ORF">FHS18_000774</name>
</gene>
<dbReference type="Pfam" id="PF11959">
    <property type="entry name" value="DUF3473"/>
    <property type="match status" value="1"/>
</dbReference>
<dbReference type="InterPro" id="IPR002509">
    <property type="entry name" value="NODB_dom"/>
</dbReference>
<evidence type="ECO:0000313" key="3">
    <source>
        <dbReference type="Proteomes" id="UP000570361"/>
    </source>
</evidence>
<dbReference type="EMBL" id="JACHXK010000001">
    <property type="protein sequence ID" value="MBB3108746.1"/>
    <property type="molecule type" value="Genomic_DNA"/>
</dbReference>
<dbReference type="PANTHER" id="PTHR47561:SF1">
    <property type="entry name" value="POLYSACCHARIDE DEACETYLASE FAMILY PROTEIN (AFU_ORTHOLOGUE AFUA_6G05030)"/>
    <property type="match status" value="1"/>
</dbReference>
<dbReference type="InterPro" id="IPR011330">
    <property type="entry name" value="Glyco_hydro/deAcase_b/a-brl"/>
</dbReference>
<dbReference type="CDD" id="cd10941">
    <property type="entry name" value="CE4_PuuE_HpPgdA_like_2"/>
    <property type="match status" value="1"/>
</dbReference>
<dbReference type="PROSITE" id="PS51677">
    <property type="entry name" value="NODB"/>
    <property type="match status" value="1"/>
</dbReference>
<evidence type="ECO:0000259" key="1">
    <source>
        <dbReference type="PROSITE" id="PS51677"/>
    </source>
</evidence>
<dbReference type="InterPro" id="IPR022560">
    <property type="entry name" value="DUF3473"/>
</dbReference>
<dbReference type="GO" id="GO:0005975">
    <property type="term" value="P:carbohydrate metabolic process"/>
    <property type="evidence" value="ECO:0007669"/>
    <property type="project" value="InterPro"/>
</dbReference>
<dbReference type="AlphaFoldDB" id="A0A7W5FL29"/>
<protein>
    <submittedName>
        <fullName evidence="2">Polysaccharide deacetylase family protein (PEP-CTERM system associated)</fullName>
    </submittedName>
</protein>
<proteinExistence type="predicted"/>
<dbReference type="SUPFAM" id="SSF88713">
    <property type="entry name" value="Glycoside hydrolase/deacetylase"/>
    <property type="match status" value="1"/>
</dbReference>
<organism evidence="2 3">
    <name type="scientific">Paenibacillus phyllosphaerae</name>
    <dbReference type="NCBI Taxonomy" id="274593"/>
    <lineage>
        <taxon>Bacteria</taxon>
        <taxon>Bacillati</taxon>
        <taxon>Bacillota</taxon>
        <taxon>Bacilli</taxon>
        <taxon>Bacillales</taxon>
        <taxon>Paenibacillaceae</taxon>
        <taxon>Paenibacillus</taxon>
    </lineage>
</organism>
<dbReference type="PANTHER" id="PTHR47561">
    <property type="entry name" value="POLYSACCHARIDE DEACETYLASE FAMILY PROTEIN (AFU_ORTHOLOGUE AFUA_6G05030)"/>
    <property type="match status" value="1"/>
</dbReference>
<feature type="domain" description="NodB homology" evidence="1">
    <location>
        <begin position="92"/>
        <end position="319"/>
    </location>
</feature>
<reference evidence="2 3" key="1">
    <citation type="submission" date="2020-08" db="EMBL/GenBank/DDBJ databases">
        <title>Genomic Encyclopedia of Type Strains, Phase III (KMG-III): the genomes of soil and plant-associated and newly described type strains.</title>
        <authorList>
            <person name="Whitman W."/>
        </authorList>
    </citation>
    <scope>NUCLEOTIDE SEQUENCE [LARGE SCALE GENOMIC DNA]</scope>
    <source>
        <strain evidence="2 3">CECT 5862</strain>
    </source>
</reference>
<dbReference type="RefSeq" id="WP_183597105.1">
    <property type="nucleotide sequence ID" value="NZ_JACHXK010000001.1"/>
</dbReference>
<dbReference type="Proteomes" id="UP000570361">
    <property type="component" value="Unassembled WGS sequence"/>
</dbReference>